<dbReference type="EMBL" id="VIGI01000006">
    <property type="protein sequence ID" value="KAB8298783.1"/>
    <property type="molecule type" value="Genomic_DNA"/>
</dbReference>
<evidence type="ECO:0000313" key="4">
    <source>
        <dbReference type="Proteomes" id="UP000326757"/>
    </source>
</evidence>
<feature type="signal peptide" evidence="2">
    <location>
        <begin position="1"/>
        <end position="22"/>
    </location>
</feature>
<reference evidence="3 4" key="1">
    <citation type="submission" date="2019-06" db="EMBL/GenBank/DDBJ databases">
        <title>Genome Sequence of the Brown Rot Fungal Pathogen Monilinia laxa.</title>
        <authorList>
            <person name="De Miccolis Angelini R.M."/>
            <person name="Landi L."/>
            <person name="Abate D."/>
            <person name="Pollastro S."/>
            <person name="Romanazzi G."/>
            <person name="Faretra F."/>
        </authorList>
    </citation>
    <scope>NUCLEOTIDE SEQUENCE [LARGE SCALE GENOMIC DNA]</scope>
    <source>
        <strain evidence="3 4">Mlax316</strain>
    </source>
</reference>
<sequence length="463" mass="48993">MDVTSFMLLFFLVPASIFSVFAQVELPPNSSSIQGRAIPVITLTTNTILIVKVTAVFTETDVIIASPVVVVAFTKLSTSIDAAIASHIALVSSQSTESLPSSIAPSAPVDRTGTAHLTLITSDRAQTSSSSSSDPSILSDTTYTIDTTSITPGHDESYPSSSRIHLSTAHGSSQLNIFSYTQGSSSRFSTNLPTTTPIIVETTSISSSSTQILPTTSLSYDLDSTTVKWITKSASLSPSTTTTTITYPQDGFGFYPSEIAENWNGNMAAHAIQSSTSGHTLQTSEISIIRTILEISTATVPTATVYVIASSSQNTSSTSNSKSLLDTARLSSSGFSSESSTIVTAKLIPASTFANNSVVPPSLTMSAQPLLSSSRLEISNSSATTTTSKLPYLNTTYLLSHFEQSLPASSLIRSSNNSSFLISHTTPIPPLLETKTSTDQTDTSILFDSGDQHYADILLFFHH</sequence>
<protein>
    <recommendedName>
        <fullName evidence="5">REJ domain-containing protein</fullName>
    </recommendedName>
</protein>
<dbReference type="AlphaFoldDB" id="A0A5N6K7T7"/>
<evidence type="ECO:0008006" key="5">
    <source>
        <dbReference type="Google" id="ProtNLM"/>
    </source>
</evidence>
<feature type="region of interest" description="Disordered" evidence="1">
    <location>
        <begin position="121"/>
        <end position="140"/>
    </location>
</feature>
<organism evidence="3 4">
    <name type="scientific">Monilinia laxa</name>
    <name type="common">Brown rot fungus</name>
    <name type="synonym">Sclerotinia laxa</name>
    <dbReference type="NCBI Taxonomy" id="61186"/>
    <lineage>
        <taxon>Eukaryota</taxon>
        <taxon>Fungi</taxon>
        <taxon>Dikarya</taxon>
        <taxon>Ascomycota</taxon>
        <taxon>Pezizomycotina</taxon>
        <taxon>Leotiomycetes</taxon>
        <taxon>Helotiales</taxon>
        <taxon>Sclerotiniaceae</taxon>
        <taxon>Monilinia</taxon>
    </lineage>
</organism>
<proteinExistence type="predicted"/>
<comment type="caution">
    <text evidence="3">The sequence shown here is derived from an EMBL/GenBank/DDBJ whole genome shotgun (WGS) entry which is preliminary data.</text>
</comment>
<keyword evidence="2" id="KW-0732">Signal</keyword>
<dbReference type="Proteomes" id="UP000326757">
    <property type="component" value="Unassembled WGS sequence"/>
</dbReference>
<gene>
    <name evidence="3" type="ORF">EYC80_000957</name>
</gene>
<keyword evidence="4" id="KW-1185">Reference proteome</keyword>
<evidence type="ECO:0000313" key="3">
    <source>
        <dbReference type="EMBL" id="KAB8298783.1"/>
    </source>
</evidence>
<name>A0A5N6K7T7_MONLA</name>
<feature type="chain" id="PRO_5024962012" description="REJ domain-containing protein" evidence="2">
    <location>
        <begin position="23"/>
        <end position="463"/>
    </location>
</feature>
<dbReference type="OrthoDB" id="10632470at2759"/>
<evidence type="ECO:0000256" key="2">
    <source>
        <dbReference type="SAM" id="SignalP"/>
    </source>
</evidence>
<evidence type="ECO:0000256" key="1">
    <source>
        <dbReference type="SAM" id="MobiDB-lite"/>
    </source>
</evidence>
<accession>A0A5N6K7T7</accession>